<evidence type="ECO:0000313" key="2">
    <source>
        <dbReference type="Proteomes" id="UP000053097"/>
    </source>
</evidence>
<keyword evidence="2" id="KW-1185">Reference proteome</keyword>
<dbReference type="GO" id="GO:0071897">
    <property type="term" value="P:DNA biosynthetic process"/>
    <property type="evidence" value="ECO:0007669"/>
    <property type="project" value="UniProtKB-ARBA"/>
</dbReference>
<dbReference type="Proteomes" id="UP000053097">
    <property type="component" value="Unassembled WGS sequence"/>
</dbReference>
<gene>
    <name evidence="1" type="ORF">X777_04315</name>
</gene>
<accession>A0A026WI57</accession>
<dbReference type="Gene3D" id="3.10.10.10">
    <property type="entry name" value="HIV Type 1 Reverse Transcriptase, subunit A, domain 1"/>
    <property type="match status" value="1"/>
</dbReference>
<sequence length="215" mass="24516">MINFSDDSVSENSFNAIPNNRCRLVYPTRETVPVCSRVVAHVDLGKYSVDLPFYVSHITDDCLLGRDFLMSTNLESSFRSVLGISHEKEDVSFGCARVKDCEVEVPPFLEELFGRDSCGLDPDKKQEFARILEEFQDVFSEEIVAGCCGMVEHKIELADPQPIKQAPRRIPIHLRREVDKILEEMKDAKIIEESQSPWVSPADGEKKRWFPSFLC</sequence>
<dbReference type="OrthoDB" id="7701233at2759"/>
<protein>
    <submittedName>
        <fullName evidence="1">Uncharacterized protein</fullName>
    </submittedName>
</protein>
<dbReference type="AlphaFoldDB" id="A0A026WI57"/>
<dbReference type="EMBL" id="KK107196">
    <property type="protein sequence ID" value="EZA55643.1"/>
    <property type="molecule type" value="Genomic_DNA"/>
</dbReference>
<organism evidence="1 2">
    <name type="scientific">Ooceraea biroi</name>
    <name type="common">Clonal raider ant</name>
    <name type="synonym">Cerapachys biroi</name>
    <dbReference type="NCBI Taxonomy" id="2015173"/>
    <lineage>
        <taxon>Eukaryota</taxon>
        <taxon>Metazoa</taxon>
        <taxon>Ecdysozoa</taxon>
        <taxon>Arthropoda</taxon>
        <taxon>Hexapoda</taxon>
        <taxon>Insecta</taxon>
        <taxon>Pterygota</taxon>
        <taxon>Neoptera</taxon>
        <taxon>Endopterygota</taxon>
        <taxon>Hymenoptera</taxon>
        <taxon>Apocrita</taxon>
        <taxon>Aculeata</taxon>
        <taxon>Formicoidea</taxon>
        <taxon>Formicidae</taxon>
        <taxon>Dorylinae</taxon>
        <taxon>Ooceraea</taxon>
    </lineage>
</organism>
<evidence type="ECO:0000313" key="1">
    <source>
        <dbReference type="EMBL" id="EZA55643.1"/>
    </source>
</evidence>
<dbReference type="InterPro" id="IPR050951">
    <property type="entry name" value="Retrovirus_Pol_polyprotein"/>
</dbReference>
<dbReference type="InterPro" id="IPR043502">
    <property type="entry name" value="DNA/RNA_pol_sf"/>
</dbReference>
<dbReference type="SUPFAM" id="SSF56672">
    <property type="entry name" value="DNA/RNA polymerases"/>
    <property type="match status" value="1"/>
</dbReference>
<proteinExistence type="predicted"/>
<reference evidence="1 2" key="1">
    <citation type="journal article" date="2014" name="Curr. Biol.">
        <title>The genome of the clonal raider ant Cerapachys biroi.</title>
        <authorList>
            <person name="Oxley P.R."/>
            <person name="Ji L."/>
            <person name="Fetter-Pruneda I."/>
            <person name="McKenzie S.K."/>
            <person name="Li C."/>
            <person name="Hu H."/>
            <person name="Zhang G."/>
            <person name="Kronauer D.J."/>
        </authorList>
    </citation>
    <scope>NUCLEOTIDE SEQUENCE [LARGE SCALE GENOMIC DNA]</scope>
</reference>
<dbReference type="PANTHER" id="PTHR37984:SF5">
    <property type="entry name" value="PROTEIN NYNRIN-LIKE"/>
    <property type="match status" value="1"/>
</dbReference>
<name>A0A026WI57_OOCBI</name>
<dbReference type="PANTHER" id="PTHR37984">
    <property type="entry name" value="PROTEIN CBG26694"/>
    <property type="match status" value="1"/>
</dbReference>